<name>A0A1G6LK86_9BACT</name>
<dbReference type="Gene3D" id="2.40.160.60">
    <property type="entry name" value="Outer membrane protein transport protein (OMPP1/FadL/TodX)"/>
    <property type="match status" value="1"/>
</dbReference>
<feature type="chain" id="PRO_5011477679" evidence="8">
    <location>
        <begin position="24"/>
        <end position="464"/>
    </location>
</feature>
<protein>
    <submittedName>
        <fullName evidence="9">Long-chain fatty acid transport protein</fullName>
    </submittedName>
</protein>
<dbReference type="AlphaFoldDB" id="A0A1G6LK86"/>
<dbReference type="RefSeq" id="WP_092128377.1">
    <property type="nucleotide sequence ID" value="NZ_FMYU01000005.1"/>
</dbReference>
<evidence type="ECO:0000256" key="1">
    <source>
        <dbReference type="ARBA" id="ARBA00004571"/>
    </source>
</evidence>
<dbReference type="InterPro" id="IPR005017">
    <property type="entry name" value="OMPP1/FadL/TodX"/>
</dbReference>
<comment type="similarity">
    <text evidence="2">Belongs to the OmpP1/FadL family.</text>
</comment>
<keyword evidence="5 8" id="KW-0732">Signal</keyword>
<keyword evidence="6" id="KW-0472">Membrane</keyword>
<evidence type="ECO:0000256" key="5">
    <source>
        <dbReference type="ARBA" id="ARBA00022729"/>
    </source>
</evidence>
<comment type="subcellular location">
    <subcellularLocation>
        <location evidence="1">Cell outer membrane</location>
        <topology evidence="1">Multi-pass membrane protein</topology>
    </subcellularLocation>
</comment>
<dbReference type="Proteomes" id="UP000199411">
    <property type="component" value="Unassembled WGS sequence"/>
</dbReference>
<dbReference type="GO" id="GO:0009279">
    <property type="term" value="C:cell outer membrane"/>
    <property type="evidence" value="ECO:0007669"/>
    <property type="project" value="UniProtKB-SubCell"/>
</dbReference>
<keyword evidence="7" id="KW-0998">Cell outer membrane</keyword>
<dbReference type="OrthoDB" id="9809992at2"/>
<evidence type="ECO:0000256" key="8">
    <source>
        <dbReference type="SAM" id="SignalP"/>
    </source>
</evidence>
<organism evidence="9 10">
    <name type="scientific">Desulfurella multipotens</name>
    <dbReference type="NCBI Taxonomy" id="79269"/>
    <lineage>
        <taxon>Bacteria</taxon>
        <taxon>Pseudomonadati</taxon>
        <taxon>Campylobacterota</taxon>
        <taxon>Desulfurellia</taxon>
        <taxon>Desulfurellales</taxon>
        <taxon>Desulfurellaceae</taxon>
        <taxon>Desulfurella</taxon>
    </lineage>
</organism>
<reference evidence="10" key="1">
    <citation type="submission" date="2016-10" db="EMBL/GenBank/DDBJ databases">
        <authorList>
            <person name="Varghese N."/>
            <person name="Submissions S."/>
        </authorList>
    </citation>
    <scope>NUCLEOTIDE SEQUENCE [LARGE SCALE GENOMIC DNA]</scope>
    <source>
        <strain evidence="10">DSM 8415</strain>
    </source>
</reference>
<feature type="signal peptide" evidence="8">
    <location>
        <begin position="1"/>
        <end position="23"/>
    </location>
</feature>
<sequence>MKKLSKVAILASLGLILSVKAFAGNVDTYGIGAKATSLGGAYAAWANDPFALYYNPAGLAQINKPEVTLGFENVKPFLTVNSMSVEPLGVYPTPNPYSPIGVSPGGTSFGSFTDNSATMTIPNFGIALPVSKKLTLGFGVYVPFGLSISWTNSPLNPLSYNSYKSWYYREVFAFGAGYKITDNLFIGGAINIGTTQSGVERYAFGVPLLTAQQSAKTGLPLTSNAAVKTNLADYHNFSWNLGIMYKPVEWLTLGATYRSMTHTHLTGTAQVQYTNPLTASIANQQLSASTDVDAPDQFQLGVNIKPSDKLRFEVDWLWTRWSVVGGYTVYFSQPLFGIKSSEYFPRDWKDTNTIKFGIEYKPIEMLALRGGFYYDPTPIPSSTFDAQWPDANKYMFTGGVGLNFKRWKIDTDVFYSTTAGNRNISNSKNLNATYGIPGVLPQQSTDVNAKAHIWGYGLNVTYVF</sequence>
<evidence type="ECO:0000256" key="6">
    <source>
        <dbReference type="ARBA" id="ARBA00023136"/>
    </source>
</evidence>
<dbReference type="EMBL" id="FMYU01000005">
    <property type="protein sequence ID" value="SDC43579.1"/>
    <property type="molecule type" value="Genomic_DNA"/>
</dbReference>
<evidence type="ECO:0000256" key="2">
    <source>
        <dbReference type="ARBA" id="ARBA00008163"/>
    </source>
</evidence>
<dbReference type="Pfam" id="PF03349">
    <property type="entry name" value="Toluene_X"/>
    <property type="match status" value="1"/>
</dbReference>
<keyword evidence="10" id="KW-1185">Reference proteome</keyword>
<evidence type="ECO:0000256" key="7">
    <source>
        <dbReference type="ARBA" id="ARBA00023237"/>
    </source>
</evidence>
<evidence type="ECO:0000313" key="9">
    <source>
        <dbReference type="EMBL" id="SDC43579.1"/>
    </source>
</evidence>
<dbReference type="GO" id="GO:0015483">
    <property type="term" value="F:long-chain fatty acid transporting porin activity"/>
    <property type="evidence" value="ECO:0007669"/>
    <property type="project" value="TreeGrafter"/>
</dbReference>
<keyword evidence="3" id="KW-1134">Transmembrane beta strand</keyword>
<dbReference type="PANTHER" id="PTHR35093:SF8">
    <property type="entry name" value="OUTER MEMBRANE PROTEIN NMB0088-RELATED"/>
    <property type="match status" value="1"/>
</dbReference>
<proteinExistence type="inferred from homology"/>
<evidence type="ECO:0000313" key="10">
    <source>
        <dbReference type="Proteomes" id="UP000199411"/>
    </source>
</evidence>
<dbReference type="SUPFAM" id="SSF56935">
    <property type="entry name" value="Porins"/>
    <property type="match status" value="1"/>
</dbReference>
<keyword evidence="4" id="KW-0812">Transmembrane</keyword>
<accession>A0A1G6LK86</accession>
<evidence type="ECO:0000256" key="4">
    <source>
        <dbReference type="ARBA" id="ARBA00022692"/>
    </source>
</evidence>
<dbReference type="PANTHER" id="PTHR35093">
    <property type="entry name" value="OUTER MEMBRANE PROTEIN NMB0088-RELATED"/>
    <property type="match status" value="1"/>
</dbReference>
<evidence type="ECO:0000256" key="3">
    <source>
        <dbReference type="ARBA" id="ARBA00022452"/>
    </source>
</evidence>
<gene>
    <name evidence="9" type="ORF">SAMN05660835_00835</name>
</gene>